<protein>
    <submittedName>
        <fullName evidence="1">CRISPR-associated protein Csc2</fullName>
    </submittedName>
</protein>
<dbReference type="STRING" id="647113.Metok_0118"/>
<dbReference type="Proteomes" id="UP000009296">
    <property type="component" value="Chromosome"/>
</dbReference>
<dbReference type="Pfam" id="PF18320">
    <property type="entry name" value="Csc2"/>
    <property type="match status" value="1"/>
</dbReference>
<name>F8AMZ1_METOI</name>
<accession>F8AMZ1</accession>
<evidence type="ECO:0000313" key="2">
    <source>
        <dbReference type="Proteomes" id="UP000009296"/>
    </source>
</evidence>
<dbReference type="KEGG" id="mok:Metok_0118"/>
<proteinExistence type="predicted"/>
<organism evidence="1 2">
    <name type="scientific">Methanothermococcus okinawensis (strain DSM 14208 / JCM 11175 / IH1)</name>
    <dbReference type="NCBI Taxonomy" id="647113"/>
    <lineage>
        <taxon>Archaea</taxon>
        <taxon>Methanobacteriati</taxon>
        <taxon>Methanobacteriota</taxon>
        <taxon>Methanomada group</taxon>
        <taxon>Methanococci</taxon>
        <taxon>Methanococcales</taxon>
        <taxon>Methanococcaceae</taxon>
        <taxon>Methanothermococcus</taxon>
    </lineage>
</organism>
<evidence type="ECO:0000313" key="1">
    <source>
        <dbReference type="EMBL" id="AEH06114.1"/>
    </source>
</evidence>
<dbReference type="HOGENOM" id="CLU_782145_0_0_2"/>
<keyword evidence="2" id="KW-1185">Reference proteome</keyword>
<reference evidence="1" key="1">
    <citation type="submission" date="2011-05" db="EMBL/GenBank/DDBJ databases">
        <title>Complete sequence of chromosome of Methanothermococcus okinawensis IH1.</title>
        <authorList>
            <consortium name="US DOE Joint Genome Institute"/>
            <person name="Lucas S."/>
            <person name="Han J."/>
            <person name="Lapidus A."/>
            <person name="Cheng J.-F."/>
            <person name="Goodwin L."/>
            <person name="Pitluck S."/>
            <person name="Peters L."/>
            <person name="Mikhailova N."/>
            <person name="Held B."/>
            <person name="Han C."/>
            <person name="Tapia R."/>
            <person name="Land M."/>
            <person name="Hauser L."/>
            <person name="Kyrpides N."/>
            <person name="Ivanova N."/>
            <person name="Pagani I."/>
            <person name="Sieprawska-Lupa M."/>
            <person name="Takai K."/>
            <person name="Miyazaki J."/>
            <person name="Whitman W."/>
            <person name="Woyke T."/>
        </authorList>
    </citation>
    <scope>NUCLEOTIDE SEQUENCE [LARGE SCALE GENOMIC DNA]</scope>
    <source>
        <strain evidence="1">IH1</strain>
    </source>
</reference>
<sequence length="354" mass="41159">MFAYNDLYGDNMAKKKETVEFNIPYNKEIVDEFRNKMYSIIPEEYFQDKFDKRTPNVIKVASIRETTGYFINRSTESDEVISTSIGNKEPVVIPSRKLKSKEKLTGLILCRKYKVVHPELEYNFIKESKQLANPNSIIFGDSVTQSNDSTGLPARAIYEWAYSIRDKDEITEELTHNALSEEGTMWDKDKGSQRQSLYEIQYIKPGTYFPQFLTFYDITPEGLLHVIISHLKTMRYGAQQNVMDANMKNNIIAIALDTFEPAVSSYLISKDYTGEINFENIKNFVINKLKENSSIVIENEKLKEFNSLINEYLNDDEKLRQLYLKMLDDSLNYMTMCKILKEKEVEKLVNELGV</sequence>
<dbReference type="NCBIfam" id="TIGR03157">
    <property type="entry name" value="cas_Csc2"/>
    <property type="match status" value="1"/>
</dbReference>
<dbReference type="EMBL" id="CP002792">
    <property type="protein sequence ID" value="AEH06114.1"/>
    <property type="molecule type" value="Genomic_DNA"/>
</dbReference>
<dbReference type="AlphaFoldDB" id="F8AMZ1"/>
<gene>
    <name evidence="1" type="ordered locus">Metok_0118</name>
</gene>
<dbReference type="eggNOG" id="arCOG03482">
    <property type="taxonomic scope" value="Archaea"/>
</dbReference>
<dbReference type="InterPro" id="IPR017574">
    <property type="entry name" value="CRISPR-assoc_prot_Cas7/Csc2"/>
</dbReference>